<name>A0A9B0TC67_CHRAS</name>
<dbReference type="SUPFAM" id="SSF50156">
    <property type="entry name" value="PDZ domain-like"/>
    <property type="match status" value="1"/>
</dbReference>
<feature type="region of interest" description="Disordered" evidence="3">
    <location>
        <begin position="448"/>
        <end position="576"/>
    </location>
</feature>
<accession>A0A9B0TC67</accession>
<comment type="subcellular location">
    <subcellularLocation>
        <location evidence="1">Nucleus</location>
    </subcellularLocation>
</comment>
<keyword evidence="5" id="KW-1185">Reference proteome</keyword>
<feature type="compositionally biased region" description="Basic and acidic residues" evidence="3">
    <location>
        <begin position="531"/>
        <end position="546"/>
    </location>
</feature>
<dbReference type="SMART" id="SM00228">
    <property type="entry name" value="PDZ"/>
    <property type="match status" value="1"/>
</dbReference>
<dbReference type="GO" id="GO:0043034">
    <property type="term" value="C:costamere"/>
    <property type="evidence" value="ECO:0007669"/>
    <property type="project" value="TreeGrafter"/>
</dbReference>
<feature type="compositionally biased region" description="Basic and acidic residues" evidence="3">
    <location>
        <begin position="499"/>
        <end position="515"/>
    </location>
</feature>
<keyword evidence="2" id="KW-0539">Nucleus</keyword>
<evidence type="ECO:0000256" key="3">
    <source>
        <dbReference type="SAM" id="MobiDB-lite"/>
    </source>
</evidence>
<evidence type="ECO:0000256" key="2">
    <source>
        <dbReference type="ARBA" id="ARBA00023242"/>
    </source>
</evidence>
<dbReference type="PANTHER" id="PTHR23348">
    <property type="entry name" value="PERIAXIN/AHNAK"/>
    <property type="match status" value="1"/>
</dbReference>
<feature type="compositionally biased region" description="Basic and acidic residues" evidence="3">
    <location>
        <begin position="176"/>
        <end position="186"/>
    </location>
</feature>
<dbReference type="FunFam" id="2.30.42.10:FF:000225">
    <property type="entry name" value="AHNAK2 isoform 1"/>
    <property type="match status" value="1"/>
</dbReference>
<evidence type="ECO:0000259" key="4">
    <source>
        <dbReference type="PROSITE" id="PS50106"/>
    </source>
</evidence>
<dbReference type="GO" id="GO:0005634">
    <property type="term" value="C:nucleus"/>
    <property type="evidence" value="ECO:0007669"/>
    <property type="project" value="UniProtKB-SubCell"/>
</dbReference>
<organism evidence="5 6">
    <name type="scientific">Chrysochloris asiatica</name>
    <name type="common">Cape golden mole</name>
    <dbReference type="NCBI Taxonomy" id="185453"/>
    <lineage>
        <taxon>Eukaryota</taxon>
        <taxon>Metazoa</taxon>
        <taxon>Chordata</taxon>
        <taxon>Craniata</taxon>
        <taxon>Vertebrata</taxon>
        <taxon>Euteleostomi</taxon>
        <taxon>Mammalia</taxon>
        <taxon>Eutheria</taxon>
        <taxon>Afrotheria</taxon>
        <taxon>Chrysochloridae</taxon>
        <taxon>Chrysochlorinae</taxon>
        <taxon>Chrysochloris</taxon>
    </lineage>
</organism>
<dbReference type="GeneID" id="102825314"/>
<gene>
    <name evidence="6" type="primary">AHNAK2</name>
</gene>
<proteinExistence type="predicted"/>
<feature type="region of interest" description="Disordered" evidence="3">
    <location>
        <begin position="4690"/>
        <end position="4823"/>
    </location>
</feature>
<dbReference type="RefSeq" id="XP_006839662.1">
    <property type="nucleotide sequence ID" value="XM_006839599.1"/>
</dbReference>
<feature type="compositionally biased region" description="Basic and acidic residues" evidence="3">
    <location>
        <begin position="5091"/>
        <end position="5101"/>
    </location>
</feature>
<evidence type="ECO:0000256" key="1">
    <source>
        <dbReference type="ARBA" id="ARBA00004123"/>
    </source>
</evidence>
<evidence type="ECO:0000313" key="6">
    <source>
        <dbReference type="RefSeq" id="XP_006839662.1"/>
    </source>
</evidence>
<feature type="compositionally biased region" description="Basic and acidic residues" evidence="3">
    <location>
        <begin position="468"/>
        <end position="483"/>
    </location>
</feature>
<dbReference type="Proteomes" id="UP000504623">
    <property type="component" value="Unplaced"/>
</dbReference>
<feature type="compositionally biased region" description="Polar residues" evidence="3">
    <location>
        <begin position="4562"/>
        <end position="4574"/>
    </location>
</feature>
<dbReference type="InterPro" id="IPR052082">
    <property type="entry name" value="Myelin_sheath_structural"/>
</dbReference>
<feature type="region of interest" description="Disordered" evidence="3">
    <location>
        <begin position="2315"/>
        <end position="2341"/>
    </location>
</feature>
<sequence>MVSGRQLQPEEHDAETEEDHSVTEGPLDEIIRPRPQGSSPVYECATEAFGLPEDAPGRRVSSGRRRSWWKRDSGDTRTFSRMSRPEVGQGGGPTEVTLKTEVEVGASGYSVTGGGDQGIFVKQVLKESSAAKLFSLREGDQLLSATIFFDDIKYEDALKILQYSEPYKVQFRVKRRLPDREDDKGAHSGTQLSPKGPEKQDKEVTDRRSESPTKTLEGGGDQDRLLPKAREGRGRKPQKERLSWPKFQAIRPKYRPGPRRSHSSSEAYDRAAPDVSPTSTDTEVQLPAEEQELQSGQRRRRFLSLRFRTGSGRPGKEAQGRPVPRVKEEAEFWSTGVSLSKEAPGFEDKVPGPATRRKKKIKEAKVQGELAWKRGPQDSLAPEQALEDNGDAVRGLEIGIAKLSLQDTTPSSDTQSDLPEIRVRIPHLKTPCFGVSKQKVLDTDTGISEPQLEQWPGMPSGVGPGLRVELEGGARAPQEDLPGHGDQQTYEQTVGQSGDKVRAEEKEAEGSEGKLKMPKFKMPSFGWSPSKESKTPETKQSQETRGDQVIAGTARLPARANRTETEQEHYDQEKRTDIKLPGTSLEEDMSLADKGVVTRDSKFKMPGFKMPSFGVILTSKEVTPSVDESLPRVGVEINLPTVEGNADITEIKANMPSREVALKTRTISMKIPESEVSAEKATIQLERGGLKEEVPKVQMADIQKPKVDLKGNKMDVSFPDVDVSLPKVSVDVSVPRLSVDEVKLEGDVKLRDKDIKTKDSKFKMPSFKMPSFGVSVPSKSRDGSVDVSLSEAQVDVFLPSVEDEVKTSDVNIQLPLATIDAKGGEVDVKIPEGQLPEGEFLGQAVGTGLKGHLPKFQKPSVKMPKVDFKAPHMDIKGPKVDMKGLKGEVATPDMEVPLPSVEVDIQALGAKLEGDLSLGDKDLATKDSKFKMPKFKMPSFGVSTPRKDLGTSVDLPKVDAEVSLSSMGVELEPAEGSILVPSADISLPGTELDTGELKGKGDGVRIKGHLPKVQMPSIKMPKVDLKGSKVDTNLPHVDVSLPKDSVESQATRLSVEGVKLEGDLKLGDKDVKTKDSKFKMPSFKMPSFGVSVPSKSIDASVDMCLPEVQVPSVVGEVKTNTFRIQHDSANIDLKSGEVGEKLPEGELAGEVMGVRLKENLPKVQMPKVDFKGPKVDLKGSKVDVKDLKGEVAIPDMEMSLSSVEVDIQATGTKVENDVCLGDKDLATKDSKFKMPKFQMPSVKMPKVDLKTSQVDIKGPKLDLKGLEVDVKGLKGEMATPDVEVSLPSKGMDIQVPGTKLESDVLLGNKDLATKDSKFKMSSFGVSTPSKDLGTSVDLPKVRVDEPTEGSIPVPSADISLPEAKLDASPPEVELSTGELKDKDEGIRNKGHLPKVQMPGIKMSKVDLKGPKVDASLPDVEVSLPKVSMDAPTPEFSVEGGKLEGDLKLRDKDVKTKDSKFKMPSFKMPSFGVSMPSKSIKSSVDLSLPEAQVDMSVPSVKGGVKTSDTSIQLPSTKVDVKAGEVGVKLPEDQLSKEELKEQAVGTGLKGHLPKFQMPSVKMPKVDFKTHQTDIKEPKVDLKVPKVDVTVHKGEVAISDVELSLPSVEVDTQVPGTKLERVKLEGDVNLGDKDVKTKDSKFKTSSFKIPSFGMSTSSKSIKGSMDVSLPEAQLDVSLPSVEGDVKTGVLNIQLPSADVDIEGGEVGMKLPDDILPEEKLAEQSMGAGLTGHLPKIQMSHVKMPTVDFKTPQMDIKGTKVDIQGLKGEVATPDVEVSLHSMDVDIHVPGTKVEGDVSLGEKDLAVKGSRFKMLSFKMPSFGVLEASKSTEGFLDVSLPEPQLDVSLSSIEGGVKTDDLSIQLPSADVDIKGGKVGMVLPEGQLSKEEIAGQVTGAGFKGYLPTFQKPKVDFKIPQVDIKGPKVDRKALKGETASSNVEVSLPSMSVDIQRPGAKLEGDMTLEEQDLTTKDSKFKMPKFKMPSFGVSTPSKDLGTSVDLPKVSVEASLSSMAAELPPTEGSIPVPSADISLPGAELDLSLPEVELAAGELKGKSEGIRIKGHLPKVQMPSIKMPKVDLKGPKVDASLPDMDMSLPKVSVETLASGLSVEGVKLEGDIKQGDKDKTHDSKFKMPSFKMPSFGISAPSKSIKGSMDVSLPQAQMDLSLPSVEGEVMTSDLSIKLPSADMDMKGGELDVKLPGGQLTEEELAEQAVEVGLKGNLPKFQMSSVKLPKMDFKTPQVDIKVPKVNMKGLKGEVAAPDVNVSLSSVDVDIQAPGTKMEGDMSLGDKDLATKDSKFKIPSFGVSSLSKDLGASMPKLCPEASESSVGGDLPPSEGSIPLPSADTSLSLPGTDLDVSLPEVKLAASELKDKGEGVGIKGYLPRVQMPGIKMPKVDLKDPKVDASVTNVDMSLPKGSVDVLVSKLSVEEVKLEEDVKLGDKDIKTKDSKFKMPSFKMPSFGVSEPSKSIKGSVDVSLPETHVDMSPPSVEEKVRTGDLRIQLPSANMDMEGGELSVRLPEGQLPKEEQSEQAMGEELKGHQSKFQMPSVKIPKVDIKFPKVDIKDPKGEVVTSDVEMSLPRGDVDIQVLGTKLEGDLSLEEKCLDTKDSKFKRPSFGVSTPSKDLETSMHFPKVDSKASESSVGMVLAPSKTSITLHATDPDMSLPEVQLAAGGLKGKDEGIRITGRLPKVQMPSIKMPKVDVKAPEVDIKGSKVDVKGLKGEVATPDVEVSLPSMEMDIQVPGAKLEGDMSQEDKDLAIKDSKFKMPKFKMPSFGLSAPSKDLGNSMDLTNVGVDAALPSVGGELTPTEASIRVPSADITLPGAELAVSLPKVEQSSGELKVKDEDVKIKGHLPKDSKFKMPKLKMPSFGVSTPSKDLGTSVNLPTVSMEASLSSGEEELTPTEANIPLPSADVSLPGADPDMSLPEVELATGELKGKGKGITIKGHLPKVQMPGIKMPKVDKKGPKVDTSLPGVDVSLPKVSMDAPTHGISMEGVKLEEVRLEGKDVKTKDGKFKVPSFKMPSLGVSSPSKSIKGSVDVSLPEAQMDVSLPSIEGGVKTGDINIQLPSADGDGKSAKVGLKIPKGQLSEEGLVGQALEAEHKSHLPKSHIPHVKMPKVDFKTPQVDIKGLKVDAKEPGREVDTPDVEVSLPSVEVVEGDVLLGDKDFAAKDSKFKMPKFKMPSFGVSAPSKDLVTSMDLPKDDVQASLPSVGVELTPAGVSSADSISLPGAELDISLPELELTVGELKGKDEGIKIKGHLPKVQMPSIKMPKVGVRGPRVDASIPDVDVSLPKVSVDASVPGLSVDEVKLEGDTKLGDKDIKIKDSKFKMPSFKMPSFGVSVPTHGISMEGVKLEEDVRLEGKDVKTKDGKFKVPSFKMPSFGMSSSSKSINGSVDVSLPEAQMDVSLPSIEGGVKTGDKIPKVDIKAPQVDIKGPEVDLKGSKLDVKGLKGDVATPDDEVSLPSVEVDIQVSGAKLEGDMSLGDKDLATKDSKFKMPKFKMPSFSVSAPSKDLVTSMDLPKEGVEASLPSVGVELTPARVSSADISLPGAELDMSLPELELTVGELKGKDKGIKIKEHLPKVQMPKLGVRGPKVDASLPDVDVSLPKVTMDTSVPGLSVDEMNKFKMPKFKMPSFGLSAPSKDLGTSMDLPNVGVDASLPSVGGELTPTEASIRVPSADITLPGAELAVSLPKVEQSSGELKVKDEDVKIKGHLPKVQMPGVKMAKVDLKTPQMDNKDTKLDMKCLQGEGTTPDMEMSLPSVEVDIQVPGAKVECDMSLGDKDLDTKDSKFKMPKLKMPSFGVSTPSKDLGTSVNLPTVSMEASLSSVEVELTPTEGSVPVQMPGIKMPKVDLKGPKVDTSLPGVDVSLPKVSMNEPAHGISMEGVKLEEDVRLEGKDVKTKDGKFKMPSFKMPSFGRSSPSKSISGSVDVSLPEAQMDVSLPSIGGGVKTGDKIPKVDIKAPQVDIKGPKVDLKGSKLDVKGLKGEVATPDVEVSLPSMEVDIQVSGAKLQGDMSLGDKDLATKDSKFKMPKFKMPSFGLTPTEASIRVPSADITLPGAELAVSLPEVETSGGELTGNVKDLTMKGHLPKFQMSGTKMPKLDLKFPQGDIDGSQMEENSLKGDVVFSGCDVPLPSTDIDIQQLDCKAEGDVSLGDKDVALKDSQFRMPRLSKLSFTKSSRVSTPSSQIEGSVKGPESVVSTATGDTDLLASGPDFPDPCVDISVALPADKDGEKSRARESHFKMPKVFCPSMKTSTGHVALFQDSGEPVSLHVAAASPDITAGLSQGEIVASDVQSPLVPKVGLPDVQSTKVYLRALLSGSSMSSPSDGVTLTKHQAPLPVDTMCAGTVPVSAPDVPLRSQDNSAPQMETPLDPVGSLSPTTYRRVTFPKFHKPRFVFSVETTSVPEDRGLVAEELESPPPPNTTLPPAESPAATGLEDQPGPGATAAMGLGEATPDDSEREGKGSPFRMPRFKLPSLSRSPKKGAGPQADLESSSAHAELSLGSDGGQFGAQTGVHTPQVEADADVTPEKDGAKGRMRKSSFAMPKLSFSKGKGSKGGSDQPQTDAQPSLSGTPEALGKTSGGGGTAGRALDGLSEPQVQVRPSEHDLALRESGAGHGPVDSPAHPPHRDGTAPPTVEVLSPAGAPLGTDTHRVESHEGDAQVPKETVGSQEGWFRVPKFRMPGFWRASTKEKGGSTAQVTQGPRPQGAGEAAGTLTQEAHVQEWRTLEAAVSPQPTEAKADGSTLETESYADVLKRNIPDPGLKLSSPAARTTTTDRPSEGSLPLRMPSERPPEGQAPQRETDETSPPGPGARGPPSVEGQAEVPLKLKTLLTQMPAQVSLVQMDRVWEDSVVTVTFPKLKVPRFTIRAPSRDVDIFVPSVREEPCPRMGTEATLHGESPGAWVASILKTGAGIPSEQPEGTVSPISKVRVHIQGVHVETQAVTISSEVTPGSTEPPAPEAFSTQIVRESRVPASDIQTPSYGFSLLKVKVPEPHTESTPSSQEGEGSGEAPQQVAPGTDPVSADLQPDTEEPFEIISSSVSMLRPQASQSKAHGDLQYADSYSDEEPAEILEFPSEDSQEVTALPTDEDRNQKEKSASKKPGLFRFWLPNIGFSSAVEEPSSDPKDDAQESVPIQTQPEAPSETELPKKQEKAGWFRFPKLGFSSSPAKKRESMEVETQPTEQEEAAIFFDARESLSPEDKEEGEPADGQGSRGKTAPAERTEAMQLEKQVSGESTPRPATK</sequence>
<feature type="compositionally biased region" description="Basic and acidic residues" evidence="3">
    <location>
        <begin position="561"/>
        <end position="576"/>
    </location>
</feature>
<feature type="compositionally biased region" description="Polar residues" evidence="3">
    <location>
        <begin position="486"/>
        <end position="496"/>
    </location>
</feature>
<feature type="compositionally biased region" description="Basic and acidic residues" evidence="3">
    <location>
        <begin position="363"/>
        <end position="376"/>
    </location>
</feature>
<feature type="region of interest" description="Disordered" evidence="3">
    <location>
        <begin position="4177"/>
        <end position="4201"/>
    </location>
</feature>
<feature type="compositionally biased region" description="Low complexity" evidence="3">
    <location>
        <begin position="4491"/>
        <end position="4505"/>
    </location>
</feature>
<feature type="compositionally biased region" description="Acidic residues" evidence="3">
    <location>
        <begin position="5066"/>
        <end position="5083"/>
    </location>
</feature>
<protein>
    <submittedName>
        <fullName evidence="6">Protein AHNAK2</fullName>
    </submittedName>
</protein>
<dbReference type="InterPro" id="IPR036034">
    <property type="entry name" value="PDZ_sf"/>
</dbReference>
<feature type="compositionally biased region" description="Basic and acidic residues" evidence="3">
    <location>
        <begin position="314"/>
        <end position="327"/>
    </location>
</feature>
<feature type="compositionally biased region" description="Basic and acidic residues" evidence="3">
    <location>
        <begin position="196"/>
        <end position="211"/>
    </location>
</feature>
<evidence type="ECO:0000313" key="5">
    <source>
        <dbReference type="Proteomes" id="UP000504623"/>
    </source>
</evidence>
<feature type="compositionally biased region" description="Polar residues" evidence="3">
    <location>
        <begin position="4177"/>
        <end position="4190"/>
    </location>
</feature>
<feature type="region of interest" description="Disordered" evidence="3">
    <location>
        <begin position="1"/>
        <end position="41"/>
    </location>
</feature>
<feature type="region of interest" description="Disordered" evidence="3">
    <location>
        <begin position="5118"/>
        <end position="5246"/>
    </location>
</feature>
<feature type="compositionally biased region" description="Basic and acidic residues" evidence="3">
    <location>
        <begin position="5149"/>
        <end position="5158"/>
    </location>
</feature>
<feature type="region of interest" description="Disordered" evidence="3">
    <location>
        <begin position="342"/>
        <end position="382"/>
    </location>
</feature>
<feature type="region of interest" description="Disordered" evidence="3">
    <location>
        <begin position="174"/>
        <end position="327"/>
    </location>
</feature>
<feature type="compositionally biased region" description="Basic and acidic residues" evidence="3">
    <location>
        <begin position="4652"/>
        <end position="4662"/>
    </location>
</feature>
<feature type="domain" description="PDZ" evidence="4">
    <location>
        <begin position="95"/>
        <end position="162"/>
    </location>
</feature>
<dbReference type="CTD" id="113146"/>
<feature type="region of interest" description="Disordered" evidence="3">
    <location>
        <begin position="4415"/>
        <end position="4677"/>
    </location>
</feature>
<feature type="region of interest" description="Disordered" evidence="3">
    <location>
        <begin position="4995"/>
        <end position="5030"/>
    </location>
</feature>
<dbReference type="PANTHER" id="PTHR23348:SF37">
    <property type="entry name" value="PROTEIN AHNAK2"/>
    <property type="match status" value="1"/>
</dbReference>
<feature type="region of interest" description="Disordered" evidence="3">
    <location>
        <begin position="5048"/>
        <end position="5105"/>
    </location>
</feature>
<feature type="region of interest" description="Disordered" evidence="3">
    <location>
        <begin position="4360"/>
        <end position="4379"/>
    </location>
</feature>
<feature type="compositionally biased region" description="Basic residues" evidence="3">
    <location>
        <begin position="252"/>
        <end position="262"/>
    </location>
</feature>
<feature type="compositionally biased region" description="Basic and acidic residues" evidence="3">
    <location>
        <begin position="221"/>
        <end position="243"/>
    </location>
</feature>
<dbReference type="PROSITE" id="PS50106">
    <property type="entry name" value="PDZ"/>
    <property type="match status" value="1"/>
</dbReference>
<dbReference type="GO" id="GO:0043484">
    <property type="term" value="P:regulation of RNA splicing"/>
    <property type="evidence" value="ECO:0007669"/>
    <property type="project" value="TreeGrafter"/>
</dbReference>
<dbReference type="InterPro" id="IPR001478">
    <property type="entry name" value="PDZ"/>
</dbReference>
<reference evidence="6" key="1">
    <citation type="submission" date="2025-08" db="UniProtKB">
        <authorList>
            <consortium name="RefSeq"/>
        </authorList>
    </citation>
    <scope>IDENTIFICATION</scope>
    <source>
        <tissue evidence="6">Spleen</tissue>
    </source>
</reference>
<dbReference type="Gene3D" id="2.30.42.10">
    <property type="match status" value="1"/>
</dbReference>
<dbReference type="OrthoDB" id="447516at2759"/>